<sequence length="198" mass="22214">MDKAKIGSNNGVELPPLRSLDDFILESARFQIPNVKDLDKWGNRVVQNLLYYQTNYFMMSVIIFLIVGIIHPGKMLLGMIAMSIVIGIFIYVSTEGRAIHNFKKQNPLAGVIIILLGGCFITYTLGSLLVFLIGILLPFSVTFVHASLRLRNLRNKLVNKIEGIGLKRTPMGLFLEHLDDVTGMNLRIQPNITLKPPH</sequence>
<evidence type="ECO:0000313" key="6">
    <source>
        <dbReference type="EMBL" id="KAK0168782.1"/>
    </source>
</evidence>
<keyword evidence="3 5" id="KW-1133">Transmembrane helix</keyword>
<keyword evidence="7" id="KW-1185">Reference proteome</keyword>
<dbReference type="GO" id="GO:0016020">
    <property type="term" value="C:membrane"/>
    <property type="evidence" value="ECO:0007669"/>
    <property type="project" value="UniProtKB-SubCell"/>
</dbReference>
<dbReference type="Proteomes" id="UP001168972">
    <property type="component" value="Unassembled WGS sequence"/>
</dbReference>
<evidence type="ECO:0000256" key="5">
    <source>
        <dbReference type="RuleBase" id="RU363107"/>
    </source>
</evidence>
<gene>
    <name evidence="6" type="ORF">PV327_002551</name>
</gene>
<comment type="similarity">
    <text evidence="5">Belongs to the PRA1 family.</text>
</comment>
<name>A0AA39FFU1_MICHY</name>
<dbReference type="AlphaFoldDB" id="A0AA39FFU1"/>
<evidence type="ECO:0000256" key="2">
    <source>
        <dbReference type="ARBA" id="ARBA00022692"/>
    </source>
</evidence>
<dbReference type="InterPro" id="IPR004895">
    <property type="entry name" value="Prenylated_rab_accept_PRA1"/>
</dbReference>
<evidence type="ECO:0000313" key="7">
    <source>
        <dbReference type="Proteomes" id="UP001168972"/>
    </source>
</evidence>
<dbReference type="PANTHER" id="PTHR12859">
    <property type="entry name" value="PRA1 PROTEIN"/>
    <property type="match status" value="1"/>
</dbReference>
<accession>A0AA39FFU1</accession>
<feature type="transmembrane region" description="Helical" evidence="5">
    <location>
        <begin position="76"/>
        <end position="94"/>
    </location>
</feature>
<proteinExistence type="inferred from homology"/>
<protein>
    <recommendedName>
        <fullName evidence="5">PRA1 family protein</fullName>
    </recommendedName>
</protein>
<feature type="transmembrane region" description="Helical" evidence="5">
    <location>
        <begin position="106"/>
        <end position="123"/>
    </location>
</feature>
<evidence type="ECO:0000256" key="3">
    <source>
        <dbReference type="ARBA" id="ARBA00022989"/>
    </source>
</evidence>
<dbReference type="Pfam" id="PF03208">
    <property type="entry name" value="PRA1"/>
    <property type="match status" value="1"/>
</dbReference>
<reference evidence="6" key="2">
    <citation type="submission" date="2023-03" db="EMBL/GenBank/DDBJ databases">
        <authorList>
            <person name="Inwood S.N."/>
            <person name="Skelly J.G."/>
            <person name="Guhlin J."/>
            <person name="Harrop T.W.R."/>
            <person name="Goldson S.G."/>
            <person name="Dearden P.K."/>
        </authorList>
    </citation>
    <scope>NUCLEOTIDE SEQUENCE</scope>
    <source>
        <strain evidence="6">Lincoln</strain>
        <tissue evidence="6">Whole body</tissue>
    </source>
</reference>
<comment type="subcellular location">
    <subcellularLocation>
        <location evidence="1 5">Membrane</location>
        <topology evidence="1 5">Multi-pass membrane protein</topology>
    </subcellularLocation>
</comment>
<keyword evidence="4 5" id="KW-0472">Membrane</keyword>
<comment type="caution">
    <text evidence="6">The sequence shown here is derived from an EMBL/GenBank/DDBJ whole genome shotgun (WGS) entry which is preliminary data.</text>
</comment>
<reference evidence="6" key="1">
    <citation type="journal article" date="2023" name="bioRxiv">
        <title>Scaffold-level genome assemblies of two parasitoid biocontrol wasps reveal the parthenogenesis mechanism and an associated novel virus.</title>
        <authorList>
            <person name="Inwood S."/>
            <person name="Skelly J."/>
            <person name="Guhlin J."/>
            <person name="Harrop T."/>
            <person name="Goldson S."/>
            <person name="Dearden P."/>
        </authorList>
    </citation>
    <scope>NUCLEOTIDE SEQUENCE</scope>
    <source>
        <strain evidence="6">Lincoln</strain>
        <tissue evidence="6">Whole body</tissue>
    </source>
</reference>
<evidence type="ECO:0000256" key="1">
    <source>
        <dbReference type="ARBA" id="ARBA00004141"/>
    </source>
</evidence>
<dbReference type="EMBL" id="JAQQBR010001831">
    <property type="protein sequence ID" value="KAK0168782.1"/>
    <property type="molecule type" value="Genomic_DNA"/>
</dbReference>
<evidence type="ECO:0000256" key="4">
    <source>
        <dbReference type="ARBA" id="ARBA00023136"/>
    </source>
</evidence>
<feature type="transmembrane region" description="Helical" evidence="5">
    <location>
        <begin position="129"/>
        <end position="148"/>
    </location>
</feature>
<organism evidence="6 7">
    <name type="scientific">Microctonus hyperodae</name>
    <name type="common">Parasitoid wasp</name>
    <dbReference type="NCBI Taxonomy" id="165561"/>
    <lineage>
        <taxon>Eukaryota</taxon>
        <taxon>Metazoa</taxon>
        <taxon>Ecdysozoa</taxon>
        <taxon>Arthropoda</taxon>
        <taxon>Hexapoda</taxon>
        <taxon>Insecta</taxon>
        <taxon>Pterygota</taxon>
        <taxon>Neoptera</taxon>
        <taxon>Endopterygota</taxon>
        <taxon>Hymenoptera</taxon>
        <taxon>Apocrita</taxon>
        <taxon>Ichneumonoidea</taxon>
        <taxon>Braconidae</taxon>
        <taxon>Euphorinae</taxon>
        <taxon>Microctonus</taxon>
    </lineage>
</organism>
<feature type="transmembrane region" description="Helical" evidence="5">
    <location>
        <begin position="49"/>
        <end position="70"/>
    </location>
</feature>
<keyword evidence="2 5" id="KW-0812">Transmembrane</keyword>
<dbReference type="PANTHER" id="PTHR12859:SF0">
    <property type="entry name" value="PRA1 FAMILY PROTEIN"/>
    <property type="match status" value="1"/>
</dbReference>